<evidence type="ECO:0000313" key="1">
    <source>
        <dbReference type="EMBL" id="AZF93268.1"/>
    </source>
</evidence>
<organism evidence="1 2">
    <name type="scientific">Mycobacterium phage Beelzebub</name>
    <dbReference type="NCBI Taxonomy" id="2488783"/>
    <lineage>
        <taxon>Viruses</taxon>
        <taxon>Duplodnaviria</taxon>
        <taxon>Heunggongvirae</taxon>
        <taxon>Uroviricota</taxon>
        <taxon>Caudoviricetes</taxon>
        <taxon>Marvinvirus</taxon>
        <taxon>Marvinvirus marvin</taxon>
    </lineage>
</organism>
<name>A0A3G8FEN1_9CAUD</name>
<sequence length="100" mass="11781">MGECGFRARVVCGVCWRWGCWKTAGRTLRVDSIGRYGVNIVRHGNFGSVEGGVMFEETVRCEASVCRDRSPHSHRFTWWGWFWWATWRLHKGRLFKRTGR</sequence>
<gene>
    <name evidence="1" type="primary">1</name>
    <name evidence="1" type="ORF">SEA_BEELZEBUB_1</name>
</gene>
<accession>A0A3G8FEN1</accession>
<dbReference type="Proteomes" id="UP000269849">
    <property type="component" value="Segment"/>
</dbReference>
<proteinExistence type="predicted"/>
<reference evidence="1 2" key="1">
    <citation type="submission" date="2018-10" db="EMBL/GenBank/DDBJ databases">
        <authorList>
            <person name="Sevcik K."/>
            <person name="Aulner M.R."/>
            <person name="Preston P.A."/>
            <person name="Tolsma S."/>
            <person name="Garlena R.A."/>
            <person name="Russell D.A."/>
            <person name="Pope W.H."/>
            <person name="Jacobs-Sera D."/>
            <person name="Hatfull G.F."/>
        </authorList>
    </citation>
    <scope>NUCLEOTIDE SEQUENCE [LARGE SCALE GENOMIC DNA]</scope>
</reference>
<dbReference type="EMBL" id="MK061407">
    <property type="protein sequence ID" value="AZF93268.1"/>
    <property type="molecule type" value="Genomic_DNA"/>
</dbReference>
<protein>
    <submittedName>
        <fullName evidence="1">Uncharacterized protein</fullName>
    </submittedName>
</protein>
<evidence type="ECO:0000313" key="2">
    <source>
        <dbReference type="Proteomes" id="UP000269849"/>
    </source>
</evidence>